<dbReference type="GO" id="GO:0008270">
    <property type="term" value="F:zinc ion binding"/>
    <property type="evidence" value="ECO:0007669"/>
    <property type="project" value="InterPro"/>
</dbReference>
<evidence type="ECO:0000256" key="2">
    <source>
        <dbReference type="ARBA" id="ARBA00022833"/>
    </source>
</evidence>
<dbReference type="PROSITE" id="PS50048">
    <property type="entry name" value="ZN2_CY6_FUNGAL_2"/>
    <property type="match status" value="1"/>
</dbReference>
<keyword evidence="9" id="KW-1185">Reference proteome</keyword>
<evidence type="ECO:0000256" key="6">
    <source>
        <dbReference type="ARBA" id="ARBA00023242"/>
    </source>
</evidence>
<dbReference type="PROSITE" id="PS00463">
    <property type="entry name" value="ZN2_CY6_FUNGAL_1"/>
    <property type="match status" value="1"/>
</dbReference>
<proteinExistence type="predicted"/>
<dbReference type="EMBL" id="CP138582">
    <property type="protein sequence ID" value="WPG99732.1"/>
    <property type="molecule type" value="Genomic_DNA"/>
</dbReference>
<dbReference type="SUPFAM" id="SSF57701">
    <property type="entry name" value="Zn2/Cys6 DNA-binding domain"/>
    <property type="match status" value="1"/>
</dbReference>
<keyword evidence="6" id="KW-0539">Nucleus</keyword>
<feature type="domain" description="Zn(2)-C6 fungal-type" evidence="7">
    <location>
        <begin position="23"/>
        <end position="51"/>
    </location>
</feature>
<name>A0AAQ3M1Q4_9PEZI</name>
<dbReference type="InterPro" id="IPR021858">
    <property type="entry name" value="Fun_TF"/>
</dbReference>
<dbReference type="GO" id="GO:0000981">
    <property type="term" value="F:DNA-binding transcription factor activity, RNA polymerase II-specific"/>
    <property type="evidence" value="ECO:0007669"/>
    <property type="project" value="InterPro"/>
</dbReference>
<dbReference type="AlphaFoldDB" id="A0AAQ3M1Q4"/>
<dbReference type="InterPro" id="IPR036864">
    <property type="entry name" value="Zn2-C6_fun-type_DNA-bd_sf"/>
</dbReference>
<dbReference type="PANTHER" id="PTHR36206:SF10">
    <property type="entry name" value="ZN(II)2CYS6 TRANSCRIPTION FACTOR (EUROFUNG)"/>
    <property type="match status" value="1"/>
</dbReference>
<dbReference type="SMART" id="SM00066">
    <property type="entry name" value="GAL4"/>
    <property type="match status" value="1"/>
</dbReference>
<dbReference type="CDD" id="cd00067">
    <property type="entry name" value="GAL4"/>
    <property type="match status" value="1"/>
</dbReference>
<dbReference type="InterPro" id="IPR052360">
    <property type="entry name" value="Transcr_Regulatory_Proteins"/>
</dbReference>
<dbReference type="InterPro" id="IPR001138">
    <property type="entry name" value="Zn2Cys6_DnaBD"/>
</dbReference>
<dbReference type="Proteomes" id="UP001303373">
    <property type="component" value="Chromosome 3"/>
</dbReference>
<dbReference type="GO" id="GO:0003677">
    <property type="term" value="F:DNA binding"/>
    <property type="evidence" value="ECO:0007669"/>
    <property type="project" value="UniProtKB-KW"/>
</dbReference>
<dbReference type="Pfam" id="PF11951">
    <property type="entry name" value="Fungal_trans_2"/>
    <property type="match status" value="1"/>
</dbReference>
<keyword evidence="2" id="KW-0862">Zinc</keyword>
<evidence type="ECO:0000313" key="8">
    <source>
        <dbReference type="EMBL" id="WPG99732.1"/>
    </source>
</evidence>
<keyword evidence="3" id="KW-0805">Transcription regulation</keyword>
<dbReference type="PANTHER" id="PTHR36206">
    <property type="entry name" value="ASPERCRYPTIN BIOSYNTHESIS CLUSTER-SPECIFIC TRANSCRIPTION REGULATOR ATNN-RELATED"/>
    <property type="match status" value="1"/>
</dbReference>
<evidence type="ECO:0000313" key="9">
    <source>
        <dbReference type="Proteomes" id="UP001303373"/>
    </source>
</evidence>
<keyword evidence="5" id="KW-0804">Transcription</keyword>
<organism evidence="8 9">
    <name type="scientific">Acrodontium crateriforme</name>
    <dbReference type="NCBI Taxonomy" id="150365"/>
    <lineage>
        <taxon>Eukaryota</taxon>
        <taxon>Fungi</taxon>
        <taxon>Dikarya</taxon>
        <taxon>Ascomycota</taxon>
        <taxon>Pezizomycotina</taxon>
        <taxon>Dothideomycetes</taxon>
        <taxon>Dothideomycetidae</taxon>
        <taxon>Mycosphaerellales</taxon>
        <taxon>Teratosphaeriaceae</taxon>
        <taxon>Acrodontium</taxon>
    </lineage>
</organism>
<evidence type="ECO:0000259" key="7">
    <source>
        <dbReference type="PROSITE" id="PS50048"/>
    </source>
</evidence>
<protein>
    <submittedName>
        <fullName evidence="8">Transcriptional regulatory protein moc3</fullName>
    </submittedName>
</protein>
<keyword evidence="4" id="KW-0238">DNA-binding</keyword>
<evidence type="ECO:0000256" key="4">
    <source>
        <dbReference type="ARBA" id="ARBA00023125"/>
    </source>
</evidence>
<accession>A0AAQ3M1Q4</accession>
<evidence type="ECO:0000256" key="3">
    <source>
        <dbReference type="ARBA" id="ARBA00023015"/>
    </source>
</evidence>
<dbReference type="Gene3D" id="4.10.240.10">
    <property type="entry name" value="Zn(2)-C6 fungal-type DNA-binding domain"/>
    <property type="match status" value="1"/>
</dbReference>
<evidence type="ECO:0000256" key="5">
    <source>
        <dbReference type="ARBA" id="ARBA00023163"/>
    </source>
</evidence>
<dbReference type="Pfam" id="PF00172">
    <property type="entry name" value="Zn_clus"/>
    <property type="match status" value="1"/>
</dbReference>
<sequence length="556" mass="63311">MAMQLVNSGERRPRRYAPKTRTGCVTCKIRRVKCDEARPSCHRCTSTGRKCDGYQISSPTSSDHSRSSPESLSVALSTGIPSTALEKRTFDFFRCRTAPSVSGYFPDPVWDRFVLQVSHTNETVRYAVNALAALHEERTLRNNAEKTGMAVAPVKTSFPVAQYHKALQGMQNLLASDNVPMDIVLMCVILCVHFEALREDFVPALLHMENAIRLLQASTTFDARKVETSLVRSMMRLDLQGSLYLGMRPPGMPYFTASADSTMPHSFHDLTHARDFINTWTVRLIHFMRTEADNYKFRNPGNIPLEIIAKSHDFVQTFLDIDRLLWDFMHKPSIKLSIREQHGLGILRSRVKYNRIVSATCLYAEASAHDAFINEFEEIMNICCYVMESDDADRRIFSVSLDEGLLHPFFFVATHCRDSRLRRRAIAQLKKLPPKPGIWHVEAMTRTAEVVVDFEESWCDKESPTCSDIPEWRRTHSAGFDNWNLMTPKPRVTTHLLTWPNGMDGDCQIIQQVISWGHLEGVKEEDELEDLQTLSLKVSTLPFLTEDAMSIVSFPA</sequence>
<gene>
    <name evidence="8" type="ORF">R9X50_00255100</name>
</gene>
<keyword evidence="1" id="KW-0479">Metal-binding</keyword>
<reference evidence="8 9" key="1">
    <citation type="submission" date="2023-11" db="EMBL/GenBank/DDBJ databases">
        <title>An acidophilic fungus is an integral part of prey digestion in a carnivorous sundew plant.</title>
        <authorList>
            <person name="Tsai I.J."/>
        </authorList>
    </citation>
    <scope>NUCLEOTIDE SEQUENCE [LARGE SCALE GENOMIC DNA]</scope>
    <source>
        <strain evidence="8">169a</strain>
    </source>
</reference>
<evidence type="ECO:0000256" key="1">
    <source>
        <dbReference type="ARBA" id="ARBA00022723"/>
    </source>
</evidence>